<dbReference type="Pfam" id="PF22668">
    <property type="entry name" value="DUF7009"/>
    <property type="match status" value="1"/>
</dbReference>
<evidence type="ECO:0000313" key="1">
    <source>
        <dbReference type="EMBL" id="AIL45914.1"/>
    </source>
</evidence>
<reference evidence="1" key="2">
    <citation type="journal article" date="2015" name="Genome Biol. Evol.">
        <title>Complete Genome Sequence and Transcriptomic Analysis of the Novel Pathogen Elizabethkingia anophelis in Response to Oxidative Stress.</title>
        <authorList>
            <person name="Li Y."/>
            <person name="Liu Y."/>
            <person name="Chew S.C."/>
            <person name="Tay M."/>
            <person name="Salido M.M."/>
            <person name="Teo J."/>
            <person name="Lauro F.M."/>
            <person name="Givskov M."/>
            <person name="Yang L."/>
        </authorList>
    </citation>
    <scope>NUCLEOTIDE SEQUENCE</scope>
    <source>
        <strain evidence="1">NUHP1</strain>
    </source>
</reference>
<reference evidence="1" key="1">
    <citation type="journal article" date="2013" name="Lancet">
        <title>First case of E anophelis outbreak in an intensive-care unit.</title>
        <authorList>
            <person name="Teo J."/>
            <person name="Tan S.Y."/>
            <person name="Tay M."/>
            <person name="Ding Y."/>
            <person name="Kjelleberg S."/>
            <person name="Givskov M."/>
            <person name="Lin R.T."/>
            <person name="Yang L."/>
        </authorList>
    </citation>
    <scope>NUCLEOTIDE SEQUENCE [LARGE SCALE GENOMIC DNA]</scope>
    <source>
        <strain evidence="1">NUHP1</strain>
    </source>
</reference>
<gene>
    <name evidence="1" type="ORF">BD94_2139</name>
</gene>
<dbReference type="eggNOG" id="ENOG503316Y">
    <property type="taxonomic scope" value="Bacteria"/>
</dbReference>
<name>A0A077EI96_9FLAO</name>
<dbReference type="HOGENOM" id="CLU_162613_0_0_10"/>
<accession>A0A077EI96</accession>
<dbReference type="Proteomes" id="UP000028933">
    <property type="component" value="Chromosome"/>
</dbReference>
<protein>
    <submittedName>
        <fullName evidence="1">Uncharacterized protein</fullName>
    </submittedName>
</protein>
<dbReference type="STRING" id="1338011.BD94_2139"/>
<dbReference type="KEGG" id="eao:BD94_2139"/>
<sequence length="116" mass="13400">MKIRIKDNSVRFRLTQSEVQELGENGIVSSFTQFIDRPFIYMVKRTNDTELSADFVENRIVMKMPEAMVEELVQTDRVGFDGEAGIVKLLIEKDFVCIDNTMEDQSDNYPNPNIKC</sequence>
<dbReference type="RefSeq" id="WP_024564276.1">
    <property type="nucleotide sequence ID" value="NZ_CP007547.1"/>
</dbReference>
<evidence type="ECO:0000313" key="2">
    <source>
        <dbReference type="Proteomes" id="UP000028933"/>
    </source>
</evidence>
<dbReference type="InterPro" id="IPR053825">
    <property type="entry name" value="DUF7009"/>
</dbReference>
<dbReference type="AlphaFoldDB" id="A0A077EI96"/>
<dbReference type="EMBL" id="CP007547">
    <property type="protein sequence ID" value="AIL45914.1"/>
    <property type="molecule type" value="Genomic_DNA"/>
</dbReference>
<proteinExistence type="predicted"/>
<organism evidence="1 2">
    <name type="scientific">Elizabethkingia anophelis NUHP1</name>
    <dbReference type="NCBI Taxonomy" id="1338011"/>
    <lineage>
        <taxon>Bacteria</taxon>
        <taxon>Pseudomonadati</taxon>
        <taxon>Bacteroidota</taxon>
        <taxon>Flavobacteriia</taxon>
        <taxon>Flavobacteriales</taxon>
        <taxon>Weeksellaceae</taxon>
        <taxon>Elizabethkingia</taxon>
    </lineage>
</organism>